<accession>A0A1C4WJ42</accession>
<name>A0A1C4WJ42_MICVI</name>
<protein>
    <submittedName>
        <fullName evidence="1">Uncharacterized protein</fullName>
    </submittedName>
</protein>
<organism evidence="1 2">
    <name type="scientific">Micromonospora viridifaciens</name>
    <dbReference type="NCBI Taxonomy" id="1881"/>
    <lineage>
        <taxon>Bacteria</taxon>
        <taxon>Bacillati</taxon>
        <taxon>Actinomycetota</taxon>
        <taxon>Actinomycetes</taxon>
        <taxon>Micromonosporales</taxon>
        <taxon>Micromonosporaceae</taxon>
        <taxon>Micromonospora</taxon>
    </lineage>
</organism>
<evidence type="ECO:0000313" key="1">
    <source>
        <dbReference type="EMBL" id="SCE95901.1"/>
    </source>
</evidence>
<reference evidence="2" key="1">
    <citation type="submission" date="2016-06" db="EMBL/GenBank/DDBJ databases">
        <authorList>
            <person name="Varghese N."/>
            <person name="Submissions Spin"/>
        </authorList>
    </citation>
    <scope>NUCLEOTIDE SEQUENCE [LARGE SCALE GENOMIC DNA]</scope>
    <source>
        <strain evidence="2">DSM 43909</strain>
    </source>
</reference>
<dbReference type="AlphaFoldDB" id="A0A1C4WJ42"/>
<keyword evidence="2" id="KW-1185">Reference proteome</keyword>
<gene>
    <name evidence="1" type="ORF">GA0074695_2465</name>
</gene>
<sequence length="152" mass="15771">MTRDKVPLGSNPAVSAKAKAYPIAGYARPLLNGCSGKAPAVRQDTEHLLLLACTEVAHHATGACRYGVDDGVPGCRIRWPGWPNNDVAEAGGGECLAGLVDGLLGVVRGRKQPLAGLFCQAFLGDRLGAVRRHPVDCCADGLGNGLRLSSLS</sequence>
<proteinExistence type="predicted"/>
<dbReference type="Proteomes" id="UP000198242">
    <property type="component" value="Chromosome I"/>
</dbReference>
<evidence type="ECO:0000313" key="2">
    <source>
        <dbReference type="Proteomes" id="UP000198242"/>
    </source>
</evidence>
<dbReference type="EMBL" id="LT607411">
    <property type="protein sequence ID" value="SCE95901.1"/>
    <property type="molecule type" value="Genomic_DNA"/>
</dbReference>